<organism evidence="3 4">
    <name type="scientific">Euphydryas editha</name>
    <name type="common">Edith's checkerspot</name>
    <dbReference type="NCBI Taxonomy" id="104508"/>
    <lineage>
        <taxon>Eukaryota</taxon>
        <taxon>Metazoa</taxon>
        <taxon>Ecdysozoa</taxon>
        <taxon>Arthropoda</taxon>
        <taxon>Hexapoda</taxon>
        <taxon>Insecta</taxon>
        <taxon>Pterygota</taxon>
        <taxon>Neoptera</taxon>
        <taxon>Endopterygota</taxon>
        <taxon>Lepidoptera</taxon>
        <taxon>Glossata</taxon>
        <taxon>Ditrysia</taxon>
        <taxon>Papilionoidea</taxon>
        <taxon>Nymphalidae</taxon>
        <taxon>Nymphalinae</taxon>
        <taxon>Euphydryas</taxon>
    </lineage>
</organism>
<evidence type="ECO:0000313" key="3">
    <source>
        <dbReference type="EMBL" id="CAH2096442.1"/>
    </source>
</evidence>
<keyword evidence="2" id="KW-0732">Signal</keyword>
<reference evidence="3" key="1">
    <citation type="submission" date="2022-03" db="EMBL/GenBank/DDBJ databases">
        <authorList>
            <person name="Tunstrom K."/>
        </authorList>
    </citation>
    <scope>NUCLEOTIDE SEQUENCE</scope>
</reference>
<evidence type="ECO:0000313" key="4">
    <source>
        <dbReference type="Proteomes" id="UP001153954"/>
    </source>
</evidence>
<evidence type="ECO:0000256" key="2">
    <source>
        <dbReference type="SAM" id="SignalP"/>
    </source>
</evidence>
<feature type="chain" id="PRO_5043370168" evidence="2">
    <location>
        <begin position="23"/>
        <end position="109"/>
    </location>
</feature>
<dbReference type="EMBL" id="CAKOGL010000016">
    <property type="protein sequence ID" value="CAH2096442.1"/>
    <property type="molecule type" value="Genomic_DNA"/>
</dbReference>
<accession>A0AAU9UF53</accession>
<feature type="compositionally biased region" description="Polar residues" evidence="1">
    <location>
        <begin position="89"/>
        <end position="109"/>
    </location>
</feature>
<name>A0AAU9UF53_EUPED</name>
<evidence type="ECO:0000256" key="1">
    <source>
        <dbReference type="SAM" id="MobiDB-lite"/>
    </source>
</evidence>
<protein>
    <submittedName>
        <fullName evidence="3">Uncharacterized protein</fullName>
    </submittedName>
</protein>
<sequence length="109" mass="12413">MKWQSILSCIILVMWPGKNVSAETSFTGINTLLREYIGRTTTLESLETTVLIQDRERDRYMRTSPTPNLKFKQTSRRSDATDESLLEMHSTSSNLSSPDFSRFTVSSVS</sequence>
<keyword evidence="4" id="KW-1185">Reference proteome</keyword>
<feature type="region of interest" description="Disordered" evidence="1">
    <location>
        <begin position="57"/>
        <end position="109"/>
    </location>
</feature>
<proteinExistence type="predicted"/>
<dbReference type="Proteomes" id="UP001153954">
    <property type="component" value="Unassembled WGS sequence"/>
</dbReference>
<gene>
    <name evidence="3" type="ORF">EEDITHA_LOCUS11783</name>
</gene>
<comment type="caution">
    <text evidence="3">The sequence shown here is derived from an EMBL/GenBank/DDBJ whole genome shotgun (WGS) entry which is preliminary data.</text>
</comment>
<dbReference type="AlphaFoldDB" id="A0AAU9UF53"/>
<feature type="signal peptide" evidence="2">
    <location>
        <begin position="1"/>
        <end position="22"/>
    </location>
</feature>